<dbReference type="InterPro" id="IPR021517">
    <property type="entry name" value="DUF3180"/>
</dbReference>
<evidence type="ECO:0000256" key="1">
    <source>
        <dbReference type="SAM" id="Phobius"/>
    </source>
</evidence>
<proteinExistence type="predicted"/>
<dbReference type="RefSeq" id="WP_168522072.1">
    <property type="nucleotide sequence ID" value="NZ_JAAXLS010000054.1"/>
</dbReference>
<reference evidence="2 3" key="1">
    <citation type="submission" date="2020-04" db="EMBL/GenBank/DDBJ databases">
        <title>Novel species.</title>
        <authorList>
            <person name="Teo W.F.A."/>
            <person name="Lipun K."/>
            <person name="Srisuk N."/>
            <person name="Duangmal K."/>
        </authorList>
    </citation>
    <scope>NUCLEOTIDE SEQUENCE [LARGE SCALE GENOMIC DNA]</scope>
    <source>
        <strain evidence="2 3">K13G38</strain>
    </source>
</reference>
<feature type="transmembrane region" description="Helical" evidence="1">
    <location>
        <begin position="77"/>
        <end position="101"/>
    </location>
</feature>
<keyword evidence="1" id="KW-0812">Transmembrane</keyword>
<name>A0ABX1JG08_9PSEU</name>
<dbReference type="Pfam" id="PF11377">
    <property type="entry name" value="DUF3180"/>
    <property type="match status" value="1"/>
</dbReference>
<gene>
    <name evidence="2" type="ORF">HFP15_36355</name>
</gene>
<keyword evidence="1" id="KW-1133">Transmembrane helix</keyword>
<dbReference type="EMBL" id="JAAXLS010000054">
    <property type="protein sequence ID" value="NKQ58339.1"/>
    <property type="molecule type" value="Genomic_DNA"/>
</dbReference>
<keyword evidence="1" id="KW-0472">Membrane</keyword>
<evidence type="ECO:0000313" key="3">
    <source>
        <dbReference type="Proteomes" id="UP000715441"/>
    </source>
</evidence>
<accession>A0ABX1JG08</accession>
<evidence type="ECO:0000313" key="2">
    <source>
        <dbReference type="EMBL" id="NKQ58339.1"/>
    </source>
</evidence>
<dbReference type="Proteomes" id="UP000715441">
    <property type="component" value="Unassembled WGS sequence"/>
</dbReference>
<organism evidence="2 3">
    <name type="scientific">Amycolatopsis acididurans</name>
    <dbReference type="NCBI Taxonomy" id="2724524"/>
    <lineage>
        <taxon>Bacteria</taxon>
        <taxon>Bacillati</taxon>
        <taxon>Actinomycetota</taxon>
        <taxon>Actinomycetes</taxon>
        <taxon>Pseudonocardiales</taxon>
        <taxon>Pseudonocardiaceae</taxon>
        <taxon>Amycolatopsis</taxon>
    </lineage>
</organism>
<feature type="transmembrane region" description="Helical" evidence="1">
    <location>
        <begin position="113"/>
        <end position="133"/>
    </location>
</feature>
<feature type="transmembrane region" description="Helical" evidence="1">
    <location>
        <begin position="9"/>
        <end position="28"/>
    </location>
</feature>
<keyword evidence="3" id="KW-1185">Reference proteome</keyword>
<comment type="caution">
    <text evidence="2">The sequence shown here is derived from an EMBL/GenBank/DDBJ whole genome shotgun (WGS) entry which is preliminary data.</text>
</comment>
<protein>
    <submittedName>
        <fullName evidence="2">DUF3180 domain-containing protein</fullName>
    </submittedName>
</protein>
<sequence length="153" mass="16006">MHFTRPRELVTAGLVGLVLSYLVFEFQYNALPRLPTFAGVTLLVLGVIEVALAFSIRSRIRNGRVFGSLAVARAVALAKASSLLGALMFGAWGGVLIALVPRAGEAAAPAADVRSAVIGLVSAVALVGAALWLEHCCRTPDQGDQDRDSHPTG</sequence>
<feature type="transmembrane region" description="Helical" evidence="1">
    <location>
        <begin position="34"/>
        <end position="56"/>
    </location>
</feature>